<organism evidence="1 2">
    <name type="scientific">Nonomuraea typhae</name>
    <dbReference type="NCBI Taxonomy" id="2603600"/>
    <lineage>
        <taxon>Bacteria</taxon>
        <taxon>Bacillati</taxon>
        <taxon>Actinomycetota</taxon>
        <taxon>Actinomycetes</taxon>
        <taxon>Streptosporangiales</taxon>
        <taxon>Streptosporangiaceae</taxon>
        <taxon>Nonomuraea</taxon>
    </lineage>
</organism>
<dbReference type="EMBL" id="JBITGY010000021">
    <property type="protein sequence ID" value="MFI6505658.1"/>
    <property type="molecule type" value="Genomic_DNA"/>
</dbReference>
<dbReference type="Proteomes" id="UP001612741">
    <property type="component" value="Unassembled WGS sequence"/>
</dbReference>
<comment type="caution">
    <text evidence="1">The sequence shown here is derived from an EMBL/GenBank/DDBJ whole genome shotgun (WGS) entry which is preliminary data.</text>
</comment>
<dbReference type="RefSeq" id="WP_397091955.1">
    <property type="nucleotide sequence ID" value="NZ_JBITGY010000021.1"/>
</dbReference>
<proteinExistence type="predicted"/>
<accession>A0ABW7ZBW9</accession>
<keyword evidence="2" id="KW-1185">Reference proteome</keyword>
<reference evidence="1 2" key="1">
    <citation type="submission" date="2024-10" db="EMBL/GenBank/DDBJ databases">
        <title>The Natural Products Discovery Center: Release of the First 8490 Sequenced Strains for Exploring Actinobacteria Biosynthetic Diversity.</title>
        <authorList>
            <person name="Kalkreuter E."/>
            <person name="Kautsar S.A."/>
            <person name="Yang D."/>
            <person name="Bader C.D."/>
            <person name="Teijaro C.N."/>
            <person name="Fluegel L."/>
            <person name="Davis C.M."/>
            <person name="Simpson J.R."/>
            <person name="Lauterbach L."/>
            <person name="Steele A.D."/>
            <person name="Gui C."/>
            <person name="Meng S."/>
            <person name="Li G."/>
            <person name="Viehrig K."/>
            <person name="Ye F."/>
            <person name="Su P."/>
            <person name="Kiefer A.F."/>
            <person name="Nichols A."/>
            <person name="Cepeda A.J."/>
            <person name="Yan W."/>
            <person name="Fan B."/>
            <person name="Jiang Y."/>
            <person name="Adhikari A."/>
            <person name="Zheng C.-J."/>
            <person name="Schuster L."/>
            <person name="Cowan T.M."/>
            <person name="Smanski M.J."/>
            <person name="Chevrette M.G."/>
            <person name="De Carvalho L.P.S."/>
            <person name="Shen B."/>
        </authorList>
    </citation>
    <scope>NUCLEOTIDE SEQUENCE [LARGE SCALE GENOMIC DNA]</scope>
    <source>
        <strain evidence="1 2">NPDC050545</strain>
    </source>
</reference>
<evidence type="ECO:0000313" key="2">
    <source>
        <dbReference type="Proteomes" id="UP001612741"/>
    </source>
</evidence>
<gene>
    <name evidence="1" type="ORF">ACIBG2_50325</name>
</gene>
<evidence type="ECO:0000313" key="1">
    <source>
        <dbReference type="EMBL" id="MFI6505658.1"/>
    </source>
</evidence>
<sequence>MPYETSGGDQHELASRLGHTHAIVRALAEEARFYVPAEHVRDIAWLQPKIRHRSELASAELAGAEEHRLTGVIGVDGSLMVVPVRDGLPSVRYGYAQAAAIWLDLELMQAQRRERFVDPVALHEAVKSNLISMDMPVAGAYLREGMSIEDSWRESVDRLFREKKIEVNRLDQSLLELLMLLHGRPGAPAHTVSVDCPRQSCRWKDVAVPEAGRPCPRCGSALYPTDCLRIYEEVVEDGENSTALGRLMQVVELLVLVGLSTLLWRLSRTELFTSTLFVIDGPMAVYGPPAKLRGRALTYFQSMEPGPFVCGVEKTGTAVDYARSLVRHEVLKPGDLLLVDDEVIAKMTNADNPLAYGSETYWGRKFFYRSLDGRVVVITVLPGSGAPYDDHGGQVDPAAYPSLPAILDVVDRTGSSMYRDGLIPVALAHSKAAYPIGVGTDVLRLVAKQKLGLRDTPDDGPSGR</sequence>
<evidence type="ECO:0008006" key="3">
    <source>
        <dbReference type="Google" id="ProtNLM"/>
    </source>
</evidence>
<protein>
    <recommendedName>
        <fullName evidence="3">NurA domain-containing protein</fullName>
    </recommendedName>
</protein>
<name>A0ABW7ZBW9_9ACTN</name>